<comment type="catalytic activity">
    <reaction evidence="4">
        <text>RX + glutathione = an S-substituted glutathione + a halide anion + H(+)</text>
        <dbReference type="Rhea" id="RHEA:16437"/>
        <dbReference type="ChEBI" id="CHEBI:15378"/>
        <dbReference type="ChEBI" id="CHEBI:16042"/>
        <dbReference type="ChEBI" id="CHEBI:17792"/>
        <dbReference type="ChEBI" id="CHEBI:57925"/>
        <dbReference type="ChEBI" id="CHEBI:90779"/>
        <dbReference type="EC" id="2.5.1.18"/>
    </reaction>
</comment>
<dbReference type="SUPFAM" id="SSF47616">
    <property type="entry name" value="GST C-terminal domain-like"/>
    <property type="match status" value="1"/>
</dbReference>
<dbReference type="CDD" id="cd03046">
    <property type="entry name" value="GST_N_GTT1_like"/>
    <property type="match status" value="1"/>
</dbReference>
<comment type="caution">
    <text evidence="6">The sequence shown here is derived from an EMBL/GenBank/DDBJ whole genome shotgun (WGS) entry which is preliminary data.</text>
</comment>
<dbReference type="GO" id="GO:0004602">
    <property type="term" value="F:glutathione peroxidase activity"/>
    <property type="evidence" value="ECO:0007669"/>
    <property type="project" value="UniProtKB-ARBA"/>
</dbReference>
<dbReference type="OrthoDB" id="2098326at2759"/>
<proteinExistence type="inferred from homology"/>
<evidence type="ECO:0000313" key="7">
    <source>
        <dbReference type="Proteomes" id="UP000807353"/>
    </source>
</evidence>
<keyword evidence="7" id="KW-1185">Reference proteome</keyword>
<dbReference type="AlphaFoldDB" id="A0A9P5XSE7"/>
<protein>
    <recommendedName>
        <fullName evidence="2">glutathione transferase</fullName>
        <ecNumber evidence="2">2.5.1.18</ecNumber>
    </recommendedName>
</protein>
<evidence type="ECO:0000256" key="2">
    <source>
        <dbReference type="ARBA" id="ARBA00012452"/>
    </source>
</evidence>
<dbReference type="Proteomes" id="UP000807353">
    <property type="component" value="Unassembled WGS sequence"/>
</dbReference>
<name>A0A9P5XSE7_9AGAR</name>
<dbReference type="SFLD" id="SFLDS00019">
    <property type="entry name" value="Glutathione_Transferase_(cytos"/>
    <property type="match status" value="1"/>
</dbReference>
<evidence type="ECO:0000256" key="1">
    <source>
        <dbReference type="ARBA" id="ARBA00007409"/>
    </source>
</evidence>
<organism evidence="6 7">
    <name type="scientific">Collybia nuda</name>
    <dbReference type="NCBI Taxonomy" id="64659"/>
    <lineage>
        <taxon>Eukaryota</taxon>
        <taxon>Fungi</taxon>
        <taxon>Dikarya</taxon>
        <taxon>Basidiomycota</taxon>
        <taxon>Agaricomycotina</taxon>
        <taxon>Agaricomycetes</taxon>
        <taxon>Agaricomycetidae</taxon>
        <taxon>Agaricales</taxon>
        <taxon>Tricholomatineae</taxon>
        <taxon>Clitocybaceae</taxon>
        <taxon>Collybia</taxon>
    </lineage>
</organism>
<evidence type="ECO:0000313" key="6">
    <source>
        <dbReference type="EMBL" id="KAF9456872.1"/>
    </source>
</evidence>
<dbReference type="PANTHER" id="PTHR44051:SF9">
    <property type="entry name" value="GLUTATHIONE S-TRANSFERASE 1"/>
    <property type="match status" value="1"/>
</dbReference>
<dbReference type="SFLD" id="SFLDG00358">
    <property type="entry name" value="Main_(cytGST)"/>
    <property type="match status" value="1"/>
</dbReference>
<dbReference type="InterPro" id="IPR036249">
    <property type="entry name" value="Thioredoxin-like_sf"/>
</dbReference>
<feature type="domain" description="GST N-terminal" evidence="5">
    <location>
        <begin position="1"/>
        <end position="80"/>
    </location>
</feature>
<accession>A0A9P5XSE7</accession>
<dbReference type="EC" id="2.5.1.18" evidence="2"/>
<gene>
    <name evidence="6" type="ORF">BDZ94DRAFT_310784</name>
</gene>
<sequence>MLTVHHLNNSRSQRVLWLLEELEVPYEIKKYDRDANQQAPKELLAINPLGKSPVITDGDVTLAESGAIVEYLISKYDRNGKFSTLESGYLDNLYFTHYAEGSLMPLLIQKIIFGIVPKKAPFLVRPLVSIIFGQLEKMIIQPEYKRHYELIDAHLNKVTSWFAGGDHPTSADFQMAFPLEAIVTTAPDLASQKMKEYVKRVQERPAYKRGIEKGGPYAYAV</sequence>
<evidence type="ECO:0000259" key="5">
    <source>
        <dbReference type="PROSITE" id="PS50404"/>
    </source>
</evidence>
<dbReference type="InterPro" id="IPR004045">
    <property type="entry name" value="Glutathione_S-Trfase_N"/>
</dbReference>
<reference evidence="6" key="1">
    <citation type="submission" date="2020-11" db="EMBL/GenBank/DDBJ databases">
        <authorList>
            <consortium name="DOE Joint Genome Institute"/>
            <person name="Ahrendt S."/>
            <person name="Riley R."/>
            <person name="Andreopoulos W."/>
            <person name="Labutti K."/>
            <person name="Pangilinan J."/>
            <person name="Ruiz-Duenas F.J."/>
            <person name="Barrasa J.M."/>
            <person name="Sanchez-Garcia M."/>
            <person name="Camarero S."/>
            <person name="Miyauchi S."/>
            <person name="Serrano A."/>
            <person name="Linde D."/>
            <person name="Babiker R."/>
            <person name="Drula E."/>
            <person name="Ayuso-Fernandez I."/>
            <person name="Pacheco R."/>
            <person name="Padilla G."/>
            <person name="Ferreira P."/>
            <person name="Barriuso J."/>
            <person name="Kellner H."/>
            <person name="Castanera R."/>
            <person name="Alfaro M."/>
            <person name="Ramirez L."/>
            <person name="Pisabarro A.G."/>
            <person name="Kuo A."/>
            <person name="Tritt A."/>
            <person name="Lipzen A."/>
            <person name="He G."/>
            <person name="Yan M."/>
            <person name="Ng V."/>
            <person name="Cullen D."/>
            <person name="Martin F."/>
            <person name="Rosso M.-N."/>
            <person name="Henrissat B."/>
            <person name="Hibbett D."/>
            <person name="Martinez A.T."/>
            <person name="Grigoriev I.V."/>
        </authorList>
    </citation>
    <scope>NUCLEOTIDE SEQUENCE</scope>
    <source>
        <strain evidence="6">CBS 247.69</strain>
    </source>
</reference>
<dbReference type="InterPro" id="IPR036282">
    <property type="entry name" value="Glutathione-S-Trfase_C_sf"/>
</dbReference>
<dbReference type="PANTHER" id="PTHR44051">
    <property type="entry name" value="GLUTATHIONE S-TRANSFERASE-RELATED"/>
    <property type="match status" value="1"/>
</dbReference>
<evidence type="ECO:0000256" key="3">
    <source>
        <dbReference type="ARBA" id="ARBA00022679"/>
    </source>
</evidence>
<evidence type="ECO:0000256" key="4">
    <source>
        <dbReference type="ARBA" id="ARBA00047960"/>
    </source>
</evidence>
<dbReference type="SUPFAM" id="SSF52833">
    <property type="entry name" value="Thioredoxin-like"/>
    <property type="match status" value="1"/>
</dbReference>
<dbReference type="SFLD" id="SFLDG01150">
    <property type="entry name" value="Main.1:_Beta-like"/>
    <property type="match status" value="1"/>
</dbReference>
<dbReference type="FunFam" id="3.40.30.10:FF:000156">
    <property type="entry name" value="Glutathione S-transferase 1"/>
    <property type="match status" value="1"/>
</dbReference>
<dbReference type="GO" id="GO:0004364">
    <property type="term" value="F:glutathione transferase activity"/>
    <property type="evidence" value="ECO:0007669"/>
    <property type="project" value="UniProtKB-EC"/>
</dbReference>
<comment type="similarity">
    <text evidence="1">Belongs to the GST superfamily.</text>
</comment>
<dbReference type="Pfam" id="PF02798">
    <property type="entry name" value="GST_N"/>
    <property type="match status" value="1"/>
</dbReference>
<dbReference type="Gene3D" id="1.20.1050.10">
    <property type="match status" value="1"/>
</dbReference>
<dbReference type="InterPro" id="IPR040079">
    <property type="entry name" value="Glutathione_S-Trfase"/>
</dbReference>
<dbReference type="GO" id="GO:0005737">
    <property type="term" value="C:cytoplasm"/>
    <property type="evidence" value="ECO:0007669"/>
    <property type="project" value="UniProtKB-ARBA"/>
</dbReference>
<dbReference type="EMBL" id="MU150399">
    <property type="protein sequence ID" value="KAF9456872.1"/>
    <property type="molecule type" value="Genomic_DNA"/>
</dbReference>
<dbReference type="Gene3D" id="3.40.30.10">
    <property type="entry name" value="Glutaredoxin"/>
    <property type="match status" value="1"/>
</dbReference>
<keyword evidence="3" id="KW-0808">Transferase</keyword>
<dbReference type="PROSITE" id="PS50404">
    <property type="entry name" value="GST_NTER"/>
    <property type="match status" value="1"/>
</dbReference>